<dbReference type="OrthoDB" id="6965149at2"/>
<dbReference type="Pfam" id="PF04545">
    <property type="entry name" value="Sigma70_r4"/>
    <property type="match status" value="1"/>
</dbReference>
<dbReference type="CDD" id="cd06171">
    <property type="entry name" value="Sigma70_r4"/>
    <property type="match status" value="1"/>
</dbReference>
<dbReference type="PROSITE" id="PS00716">
    <property type="entry name" value="SIGMA70_2"/>
    <property type="match status" value="1"/>
</dbReference>
<dbReference type="Gene3D" id="1.10.601.10">
    <property type="entry name" value="RNA Polymerase Primary Sigma Factor"/>
    <property type="match status" value="1"/>
</dbReference>
<evidence type="ECO:0000256" key="2">
    <source>
        <dbReference type="ARBA" id="ARBA00023082"/>
    </source>
</evidence>
<dbReference type="InterPro" id="IPR050239">
    <property type="entry name" value="Sigma-70_RNA_pol_init_factors"/>
</dbReference>
<keyword evidence="2" id="KW-0731">Sigma factor</keyword>
<organism evidence="6 7">
    <name type="scientific">Pseudomonas putida</name>
    <name type="common">Arthrobacter siderocapsulatus</name>
    <dbReference type="NCBI Taxonomy" id="303"/>
    <lineage>
        <taxon>Bacteria</taxon>
        <taxon>Pseudomonadati</taxon>
        <taxon>Pseudomonadota</taxon>
        <taxon>Gammaproteobacteria</taxon>
        <taxon>Pseudomonadales</taxon>
        <taxon>Pseudomonadaceae</taxon>
        <taxon>Pseudomonas</taxon>
    </lineage>
</organism>
<keyword evidence="3" id="KW-0238">DNA-binding</keyword>
<dbReference type="Proteomes" id="UP000193675">
    <property type="component" value="Unassembled WGS sequence"/>
</dbReference>
<evidence type="ECO:0000256" key="1">
    <source>
        <dbReference type="ARBA" id="ARBA00023015"/>
    </source>
</evidence>
<evidence type="ECO:0000313" key="7">
    <source>
        <dbReference type="Proteomes" id="UP000193675"/>
    </source>
</evidence>
<dbReference type="EMBL" id="NBWC01000049">
    <property type="protein sequence ID" value="ORL58616.1"/>
    <property type="molecule type" value="Genomic_DNA"/>
</dbReference>
<dbReference type="InterPro" id="IPR013324">
    <property type="entry name" value="RNA_pol_sigma_r3/r4-like"/>
</dbReference>
<name>A0A1X0ZMS2_PSEPU</name>
<protein>
    <submittedName>
        <fullName evidence="6">RNA polymerase subunit sigma</fullName>
    </submittedName>
</protein>
<dbReference type="InterPro" id="IPR013325">
    <property type="entry name" value="RNA_pol_sigma_r2"/>
</dbReference>
<sequence length="535" mass="59421">MSSLAIKHLNNLPSAPAARLGLGFTLPTEIPPFPLLDGPKGLLTASDEQDLGYRILLGQLELVRALAADTGIVSAMVQEIWDAMGEQDNVDKAVALIFHEGAWLRVGTLPEGDYSNKNLRKAAKAVADEEFAALVRRKLNGIQTLISELRGYAAEGMDGTLFSAAVRDELRQKLSEILPYDFILNRAADRFRVNCKELTSRTRDLIKFICDEVRIPKVKVEGIISGNWTSPKLIPALLISGGYELQLFPPAAMKNLRLGITQRQKAILTAASTGEAPAAEILAAWSVFARVDRDIEKCADIFTKANFRLVEQQVGRFRYADTEIVRSAANMGLTRAVYRFAPEMGFRFTTIAVQWIKVSINRDLVDQESIRLPEGMHKHLRLIKSMLQANPQLSIQALAKATDLDLDLVRDLVHLAGSQLSIDATFSDIGSSDSDNQHGLYDLLPDPNNDFMSEIEEASTRNFVQETLGQVLSERETFVIVNRYGLGEAKEMTLAELAEIMVLSKERVRQIEMQAIAKIRESDFSESLFALWGDM</sequence>
<dbReference type="InterPro" id="IPR014284">
    <property type="entry name" value="RNA_pol_sigma-70_dom"/>
</dbReference>
<evidence type="ECO:0000259" key="5">
    <source>
        <dbReference type="PROSITE" id="PS00716"/>
    </source>
</evidence>
<dbReference type="InterPro" id="IPR007630">
    <property type="entry name" value="RNA_pol_sigma70_r4"/>
</dbReference>
<keyword evidence="4" id="KW-0804">Transcription</keyword>
<evidence type="ECO:0000313" key="6">
    <source>
        <dbReference type="EMBL" id="ORL58616.1"/>
    </source>
</evidence>
<evidence type="ECO:0000256" key="3">
    <source>
        <dbReference type="ARBA" id="ARBA00023125"/>
    </source>
</evidence>
<dbReference type="RefSeq" id="WP_084859067.1">
    <property type="nucleotide sequence ID" value="NZ_JAZGOE010000001.1"/>
</dbReference>
<evidence type="ECO:0000256" key="4">
    <source>
        <dbReference type="ARBA" id="ARBA00023163"/>
    </source>
</evidence>
<dbReference type="GO" id="GO:0016987">
    <property type="term" value="F:sigma factor activity"/>
    <property type="evidence" value="ECO:0007669"/>
    <property type="project" value="UniProtKB-KW"/>
</dbReference>
<dbReference type="SUPFAM" id="SSF88659">
    <property type="entry name" value="Sigma3 and sigma4 domains of RNA polymerase sigma factors"/>
    <property type="match status" value="1"/>
</dbReference>
<dbReference type="AlphaFoldDB" id="A0A1X0ZMS2"/>
<feature type="domain" description="RNA polymerase sigma-70" evidence="5">
    <location>
        <begin position="493"/>
        <end position="519"/>
    </location>
</feature>
<dbReference type="SUPFAM" id="SSF88946">
    <property type="entry name" value="Sigma2 domain of RNA polymerase sigma factors"/>
    <property type="match status" value="1"/>
</dbReference>
<dbReference type="InterPro" id="IPR000943">
    <property type="entry name" value="RNA_pol_sigma70"/>
</dbReference>
<comment type="caution">
    <text evidence="6">The sequence shown here is derived from an EMBL/GenBank/DDBJ whole genome shotgun (WGS) entry which is preliminary data.</text>
</comment>
<dbReference type="GO" id="GO:0003677">
    <property type="term" value="F:DNA binding"/>
    <property type="evidence" value="ECO:0007669"/>
    <property type="project" value="UniProtKB-KW"/>
</dbReference>
<proteinExistence type="predicted"/>
<dbReference type="InterPro" id="IPR036388">
    <property type="entry name" value="WH-like_DNA-bd_sf"/>
</dbReference>
<dbReference type="PANTHER" id="PTHR30603:SF47">
    <property type="entry name" value="RNA POLYMERASE SIGMA FACTOR SIGD, CHLOROPLASTIC"/>
    <property type="match status" value="1"/>
</dbReference>
<accession>A0A1X0ZMS2</accession>
<dbReference type="GO" id="GO:0006352">
    <property type="term" value="P:DNA-templated transcription initiation"/>
    <property type="evidence" value="ECO:0007669"/>
    <property type="project" value="InterPro"/>
</dbReference>
<dbReference type="PRINTS" id="PR00046">
    <property type="entry name" value="SIGMA70FCT"/>
</dbReference>
<keyword evidence="1" id="KW-0805">Transcription regulation</keyword>
<reference evidence="6 7" key="1">
    <citation type="submission" date="2017-04" db="EMBL/GenBank/DDBJ databases">
        <title>Presence of VIM-2 positive Pseudomonas species in chickens and their surrounding environment.</title>
        <authorList>
            <person name="Zhang R."/>
        </authorList>
    </citation>
    <scope>NUCLEOTIDE SEQUENCE [LARGE SCALE GENOMIC DNA]</scope>
    <source>
        <strain evidence="6 7">DZ-C18</strain>
    </source>
</reference>
<dbReference type="Gene3D" id="1.10.10.10">
    <property type="entry name" value="Winged helix-like DNA-binding domain superfamily/Winged helix DNA-binding domain"/>
    <property type="match status" value="1"/>
</dbReference>
<gene>
    <name evidence="6" type="ORF">B7H17_24050</name>
</gene>
<dbReference type="PANTHER" id="PTHR30603">
    <property type="entry name" value="RNA POLYMERASE SIGMA FACTOR RPO"/>
    <property type="match status" value="1"/>
</dbReference>
<dbReference type="NCBIfam" id="TIGR02937">
    <property type="entry name" value="sigma70-ECF"/>
    <property type="match status" value="1"/>
</dbReference>